<organism evidence="8 9">
    <name type="scientific">Copranaerobaculum intestinale</name>
    <dbReference type="NCBI Taxonomy" id="2692629"/>
    <lineage>
        <taxon>Bacteria</taxon>
        <taxon>Bacillati</taxon>
        <taxon>Bacillota</taxon>
        <taxon>Erysipelotrichia</taxon>
        <taxon>Erysipelotrichales</taxon>
        <taxon>Erysipelotrichaceae</taxon>
        <taxon>Copranaerobaculum</taxon>
    </lineage>
</organism>
<comment type="function">
    <text evidence="2">Converts N-acetylmannosamine-6-phosphate (ManNAc-6-P) to N-acetylglucosamine-6-phosphate (GlcNAc-6-P).</text>
</comment>
<dbReference type="InterPro" id="IPR007260">
    <property type="entry name" value="NanE"/>
</dbReference>
<evidence type="ECO:0000256" key="6">
    <source>
        <dbReference type="ARBA" id="ARBA00023235"/>
    </source>
</evidence>
<dbReference type="InterPro" id="IPR011060">
    <property type="entry name" value="RibuloseP-bd_barrel"/>
</dbReference>
<dbReference type="RefSeq" id="WP_160624764.1">
    <property type="nucleotide sequence ID" value="NZ_WUUQ01000002.1"/>
</dbReference>
<dbReference type="EC" id="5.1.3.9" evidence="5"/>
<comment type="pathway">
    <text evidence="3">Amino-sugar metabolism; N-acetylneuraminate degradation; D-fructose 6-phosphate from N-acetylneuraminate: step 3/5.</text>
</comment>
<accession>A0A6N8U7J8</accession>
<proteinExistence type="inferred from homology"/>
<evidence type="ECO:0000313" key="8">
    <source>
        <dbReference type="EMBL" id="MXQ73304.1"/>
    </source>
</evidence>
<dbReference type="Pfam" id="PF04131">
    <property type="entry name" value="NanE"/>
    <property type="match status" value="1"/>
</dbReference>
<sequence length="236" mass="26368">MSKKELFDYIRGNMFVSCQGTCAKGNPFYTPERLLLMAKAAYRGGCIGFRANTPEIISLIKRVYPDVPMIGIWKQYTFGNDVYITPSMREVDRIAEIGCEIIALDGTHRKNADGEYAWEIIPKVKAKYPNIAIMADIGTIEDAKYSYEAGADIIATTMSGYTENTADKTDTCDFQLIKDIRSMYPDIFIIAEGRIWTREDAQAAMDCGADSIVVGSAVTDPQCITQRFVKHLNAHK</sequence>
<dbReference type="NCBIfam" id="NF002231">
    <property type="entry name" value="PRK01130.1"/>
    <property type="match status" value="1"/>
</dbReference>
<dbReference type="AlphaFoldDB" id="A0A6N8U7J8"/>
<dbReference type="GO" id="GO:0047465">
    <property type="term" value="F:N-acylglucosamine-6-phosphate 2-epimerase activity"/>
    <property type="evidence" value="ECO:0007669"/>
    <property type="project" value="UniProtKB-EC"/>
</dbReference>
<dbReference type="GO" id="GO:0019262">
    <property type="term" value="P:N-acetylneuraminate catabolic process"/>
    <property type="evidence" value="ECO:0007669"/>
    <property type="project" value="UniProtKB-UniPathway"/>
</dbReference>
<dbReference type="GO" id="GO:0005829">
    <property type="term" value="C:cytosol"/>
    <property type="evidence" value="ECO:0007669"/>
    <property type="project" value="TreeGrafter"/>
</dbReference>
<dbReference type="SUPFAM" id="SSF51366">
    <property type="entry name" value="Ribulose-phoshate binding barrel"/>
    <property type="match status" value="1"/>
</dbReference>
<name>A0A6N8U7J8_9FIRM</name>
<keyword evidence="7" id="KW-0119">Carbohydrate metabolism</keyword>
<evidence type="ECO:0000256" key="2">
    <source>
        <dbReference type="ARBA" id="ARBA00002147"/>
    </source>
</evidence>
<evidence type="ECO:0000256" key="1">
    <source>
        <dbReference type="ARBA" id="ARBA00000056"/>
    </source>
</evidence>
<comment type="similarity">
    <text evidence="4">Belongs to the NanE family.</text>
</comment>
<evidence type="ECO:0000256" key="7">
    <source>
        <dbReference type="ARBA" id="ARBA00023277"/>
    </source>
</evidence>
<evidence type="ECO:0000256" key="4">
    <source>
        <dbReference type="ARBA" id="ARBA00007439"/>
    </source>
</evidence>
<dbReference type="Gene3D" id="3.20.20.70">
    <property type="entry name" value="Aldolase class I"/>
    <property type="match status" value="1"/>
</dbReference>
<evidence type="ECO:0000256" key="3">
    <source>
        <dbReference type="ARBA" id="ARBA00005081"/>
    </source>
</evidence>
<comment type="catalytic activity">
    <reaction evidence="1">
        <text>an N-acyl-D-glucosamine 6-phosphate = an N-acyl-D-mannosamine 6-phosphate</text>
        <dbReference type="Rhea" id="RHEA:23932"/>
        <dbReference type="ChEBI" id="CHEBI:57599"/>
        <dbReference type="ChEBI" id="CHEBI:57666"/>
        <dbReference type="EC" id="5.1.3.9"/>
    </reaction>
</comment>
<reference evidence="8 9" key="2">
    <citation type="submission" date="2020-01" db="EMBL/GenBank/DDBJ databases">
        <title>Clostridiaceae sp. nov. isolated from the gut of human by culturomics.</title>
        <authorList>
            <person name="Chang Y."/>
        </authorList>
    </citation>
    <scope>NUCLEOTIDE SEQUENCE [LARGE SCALE GENOMIC DNA]</scope>
    <source>
        <strain evidence="8 9">DONG20-135</strain>
    </source>
</reference>
<keyword evidence="9" id="KW-1185">Reference proteome</keyword>
<dbReference type="PANTHER" id="PTHR36204">
    <property type="entry name" value="N-ACETYLMANNOSAMINE-6-PHOSPHATE 2-EPIMERASE-RELATED"/>
    <property type="match status" value="1"/>
</dbReference>
<evidence type="ECO:0000313" key="9">
    <source>
        <dbReference type="Proteomes" id="UP000434036"/>
    </source>
</evidence>
<dbReference type="GO" id="GO:0006053">
    <property type="term" value="P:N-acetylmannosamine catabolic process"/>
    <property type="evidence" value="ECO:0007669"/>
    <property type="project" value="TreeGrafter"/>
</dbReference>
<keyword evidence="6 8" id="KW-0413">Isomerase</keyword>
<dbReference type="UniPathway" id="UPA00629">
    <property type="reaction ID" value="UER00682"/>
</dbReference>
<protein>
    <recommendedName>
        <fullName evidence="5">N-acylglucosamine-6-phosphate 2-epimerase</fullName>
        <ecNumber evidence="5">5.1.3.9</ecNumber>
    </recommendedName>
</protein>
<reference evidence="8 9" key="1">
    <citation type="submission" date="2019-12" db="EMBL/GenBank/DDBJ databases">
        <authorList>
            <person name="Yang R."/>
        </authorList>
    </citation>
    <scope>NUCLEOTIDE SEQUENCE [LARGE SCALE GENOMIC DNA]</scope>
    <source>
        <strain evidence="8 9">DONG20-135</strain>
    </source>
</reference>
<dbReference type="PANTHER" id="PTHR36204:SF1">
    <property type="entry name" value="N-ACETYLMANNOSAMINE-6-PHOSPHATE 2-EPIMERASE-RELATED"/>
    <property type="match status" value="1"/>
</dbReference>
<dbReference type="EMBL" id="WUUQ01000002">
    <property type="protein sequence ID" value="MXQ73304.1"/>
    <property type="molecule type" value="Genomic_DNA"/>
</dbReference>
<gene>
    <name evidence="8" type="ORF">GSF08_05060</name>
</gene>
<evidence type="ECO:0000256" key="5">
    <source>
        <dbReference type="ARBA" id="ARBA00013180"/>
    </source>
</evidence>
<comment type="caution">
    <text evidence="8">The sequence shown here is derived from an EMBL/GenBank/DDBJ whole genome shotgun (WGS) entry which is preliminary data.</text>
</comment>
<dbReference type="InterPro" id="IPR013785">
    <property type="entry name" value="Aldolase_TIM"/>
</dbReference>
<dbReference type="CDD" id="cd04729">
    <property type="entry name" value="NanE"/>
    <property type="match status" value="1"/>
</dbReference>
<dbReference type="Proteomes" id="UP000434036">
    <property type="component" value="Unassembled WGS sequence"/>
</dbReference>